<comment type="caution">
    <text evidence="4">The sequence shown here is derived from an EMBL/GenBank/DDBJ whole genome shotgun (WGS) entry which is preliminary data.</text>
</comment>
<dbReference type="PANTHER" id="PTHR43606:SF2">
    <property type="entry name" value="ALKALINE PHOSPHATASE FAMILY PROTEIN (AFU_ORTHOLOGUE AFUA_5G03860)"/>
    <property type="match status" value="1"/>
</dbReference>
<accession>A0A7W9EEN7</accession>
<dbReference type="Proteomes" id="UP000549617">
    <property type="component" value="Unassembled WGS sequence"/>
</dbReference>
<dbReference type="Pfam" id="PF09423">
    <property type="entry name" value="PhoD"/>
    <property type="match status" value="1"/>
</dbReference>
<feature type="domain" description="Phospholipase D N-terminal" evidence="3">
    <location>
        <begin position="42"/>
        <end position="139"/>
    </location>
</feature>
<dbReference type="InterPro" id="IPR006311">
    <property type="entry name" value="TAT_signal"/>
</dbReference>
<dbReference type="InterPro" id="IPR038607">
    <property type="entry name" value="PhoD-like_sf"/>
</dbReference>
<dbReference type="InterPro" id="IPR052900">
    <property type="entry name" value="Phospholipid_Metab_Enz"/>
</dbReference>
<organism evidence="4 5">
    <name type="scientific">Sphingobium boeckii</name>
    <dbReference type="NCBI Taxonomy" id="1082345"/>
    <lineage>
        <taxon>Bacteria</taxon>
        <taxon>Pseudomonadati</taxon>
        <taxon>Pseudomonadota</taxon>
        <taxon>Alphaproteobacteria</taxon>
        <taxon>Sphingomonadales</taxon>
        <taxon>Sphingomonadaceae</taxon>
        <taxon>Sphingobium</taxon>
    </lineage>
</organism>
<dbReference type="GO" id="GO:0004035">
    <property type="term" value="F:alkaline phosphatase activity"/>
    <property type="evidence" value="ECO:0007669"/>
    <property type="project" value="UniProtKB-EC"/>
</dbReference>
<dbReference type="EMBL" id="JACIJC010000001">
    <property type="protein sequence ID" value="MBB5684861.1"/>
    <property type="molecule type" value="Genomic_DNA"/>
</dbReference>
<feature type="chain" id="PRO_5031305857" evidence="1">
    <location>
        <begin position="32"/>
        <end position="522"/>
    </location>
</feature>
<evidence type="ECO:0000313" key="5">
    <source>
        <dbReference type="Proteomes" id="UP000549617"/>
    </source>
</evidence>
<dbReference type="SUPFAM" id="SSF56300">
    <property type="entry name" value="Metallo-dependent phosphatases"/>
    <property type="match status" value="1"/>
</dbReference>
<dbReference type="Gene3D" id="3.60.21.70">
    <property type="entry name" value="PhoD-like phosphatase"/>
    <property type="match status" value="1"/>
</dbReference>
<dbReference type="EC" id="3.1.3.1" evidence="4"/>
<dbReference type="PROSITE" id="PS51318">
    <property type="entry name" value="TAT"/>
    <property type="match status" value="1"/>
</dbReference>
<protein>
    <submittedName>
        <fullName evidence="4">Alkaline phosphatase D</fullName>
        <ecNumber evidence="4">3.1.3.1</ecNumber>
    </submittedName>
</protein>
<keyword evidence="1" id="KW-0732">Signal</keyword>
<sequence>MSKTFFDRRTLIKLGAAFTLLGAASPARLLAAPGFRHYPFTLGVAAGDPTPEGFVLWTRLAPEPMKPDGGMPPLDVRVRWEVAEDAAFRRIVRSGTAIARAGLAHSVHVEVDGLRSHRPHWYRFLVAGADASPVGCARTAPAAGAAVDRLRVAMVGCQNFEMGYFTAYAHLARETDLDAVFHYGDYIYELGPGATVGPRRHVGNELASLADYRQRYAQYKVDPDLQAAHGAAAFIMSFDDHEIDDNWAGALDKDGNSAAMFAPRKAAALQAWYEHVPVRRAQLPGPHSTMYRRLDYGSLVRMHILDTRSHRSDQQCERLGMTAEERSQCPRIDRPERTMLGAAQEAWLDRGLANEARWNLIAQQVMVMPHDSRKDGSTVTDTSTDNWNGYPLARQRLIDSIHRRRLTNVVIGSGDAHQNYIGAVPLDVRNLEGPAIASDFLAASISSGGTGGVRHPDEQDALSNNPNMRLINNQRGYHLHTIAADRWQTEVKAMDQVDRPGGSIATLATFHVDPRRPGPELA</sequence>
<feature type="domain" description="PhoD-like phosphatase metallophosphatase" evidence="2">
    <location>
        <begin position="153"/>
        <end position="490"/>
    </location>
</feature>
<dbReference type="InterPro" id="IPR029052">
    <property type="entry name" value="Metallo-depent_PP-like"/>
</dbReference>
<name>A0A7W9EEN7_9SPHN</name>
<dbReference type="InterPro" id="IPR018946">
    <property type="entry name" value="PhoD-like_MPP"/>
</dbReference>
<dbReference type="InterPro" id="IPR032093">
    <property type="entry name" value="PhoD_N"/>
</dbReference>
<feature type="signal peptide" evidence="1">
    <location>
        <begin position="1"/>
        <end position="31"/>
    </location>
</feature>
<dbReference type="Gene3D" id="2.60.40.380">
    <property type="entry name" value="Purple acid phosphatase-like, N-terminal"/>
    <property type="match status" value="1"/>
</dbReference>
<evidence type="ECO:0000259" key="2">
    <source>
        <dbReference type="Pfam" id="PF09423"/>
    </source>
</evidence>
<evidence type="ECO:0000259" key="3">
    <source>
        <dbReference type="Pfam" id="PF16655"/>
    </source>
</evidence>
<dbReference type="AlphaFoldDB" id="A0A7W9EEN7"/>
<gene>
    <name evidence="4" type="ORF">FHS49_000852</name>
</gene>
<keyword evidence="5" id="KW-1185">Reference proteome</keyword>
<evidence type="ECO:0000313" key="4">
    <source>
        <dbReference type="EMBL" id="MBB5684861.1"/>
    </source>
</evidence>
<dbReference type="PANTHER" id="PTHR43606">
    <property type="entry name" value="PHOSPHATASE, PUTATIVE (AFU_ORTHOLOGUE AFUA_6G08710)-RELATED"/>
    <property type="match status" value="1"/>
</dbReference>
<proteinExistence type="predicted"/>
<keyword evidence="4" id="KW-0378">Hydrolase</keyword>
<dbReference type="RefSeq" id="WP_184015542.1">
    <property type="nucleotide sequence ID" value="NZ_JACIJC010000001.1"/>
</dbReference>
<reference evidence="4 5" key="1">
    <citation type="submission" date="2020-08" db="EMBL/GenBank/DDBJ databases">
        <title>Genomic Encyclopedia of Type Strains, Phase IV (KMG-IV): sequencing the most valuable type-strain genomes for metagenomic binning, comparative biology and taxonomic classification.</title>
        <authorList>
            <person name="Goeker M."/>
        </authorList>
    </citation>
    <scope>NUCLEOTIDE SEQUENCE [LARGE SCALE GENOMIC DNA]</scope>
    <source>
        <strain evidence="4 5">DSM 25079</strain>
    </source>
</reference>
<dbReference type="Pfam" id="PF16655">
    <property type="entry name" value="PhoD_N"/>
    <property type="match status" value="1"/>
</dbReference>
<evidence type="ECO:0000256" key="1">
    <source>
        <dbReference type="SAM" id="SignalP"/>
    </source>
</evidence>
<dbReference type="CDD" id="cd07389">
    <property type="entry name" value="MPP_PhoD"/>
    <property type="match status" value="1"/>
</dbReference>